<keyword evidence="2" id="KW-1185">Reference proteome</keyword>
<protein>
    <submittedName>
        <fullName evidence="1">Uncharacterized protein</fullName>
    </submittedName>
</protein>
<dbReference type="Proteomes" id="UP000018144">
    <property type="component" value="Unassembled WGS sequence"/>
</dbReference>
<sequence>MNVHIANSYAYGVPDTLQPPCRLESMTK</sequence>
<accession>U4L011</accession>
<name>U4L011_PYROM</name>
<gene>
    <name evidence="1" type="ORF">PCON_06954</name>
</gene>
<reference evidence="1 2" key="1">
    <citation type="journal article" date="2013" name="PLoS Genet.">
        <title>The genome and development-dependent transcriptomes of Pyronema confluens: a window into fungal evolution.</title>
        <authorList>
            <person name="Traeger S."/>
            <person name="Altegoer F."/>
            <person name="Freitag M."/>
            <person name="Gabaldon T."/>
            <person name="Kempken F."/>
            <person name="Kumar A."/>
            <person name="Marcet-Houben M."/>
            <person name="Poggeler S."/>
            <person name="Stajich J.E."/>
            <person name="Nowrousian M."/>
        </authorList>
    </citation>
    <scope>NUCLEOTIDE SEQUENCE [LARGE SCALE GENOMIC DNA]</scope>
    <source>
        <strain evidence="2">CBS 100304</strain>
        <tissue evidence="1">Vegetative mycelium</tissue>
    </source>
</reference>
<dbReference type="AlphaFoldDB" id="U4L011"/>
<evidence type="ECO:0000313" key="2">
    <source>
        <dbReference type="Proteomes" id="UP000018144"/>
    </source>
</evidence>
<dbReference type="EMBL" id="HF935349">
    <property type="protein sequence ID" value="CCX07365.1"/>
    <property type="molecule type" value="Genomic_DNA"/>
</dbReference>
<evidence type="ECO:0000313" key="1">
    <source>
        <dbReference type="EMBL" id="CCX07365.1"/>
    </source>
</evidence>
<proteinExistence type="predicted"/>
<organism evidence="1 2">
    <name type="scientific">Pyronema omphalodes (strain CBS 100304)</name>
    <name type="common">Pyronema confluens</name>
    <dbReference type="NCBI Taxonomy" id="1076935"/>
    <lineage>
        <taxon>Eukaryota</taxon>
        <taxon>Fungi</taxon>
        <taxon>Dikarya</taxon>
        <taxon>Ascomycota</taxon>
        <taxon>Pezizomycotina</taxon>
        <taxon>Pezizomycetes</taxon>
        <taxon>Pezizales</taxon>
        <taxon>Pyronemataceae</taxon>
        <taxon>Pyronema</taxon>
    </lineage>
</organism>